<reference evidence="2" key="1">
    <citation type="journal article" date="2020" name="PeerJ">
        <title>The R2R3-MYB transcription factor family in Taxus chinensis: Identification, characterization, expression profiling and posttranscriptional regulation analysis.</title>
        <authorList>
            <person name="Hu X."/>
            <person name="Zhang L."/>
            <person name="Shao F."/>
            <person name="Qiu D."/>
            <person name="Wilson I.W."/>
        </authorList>
    </citation>
    <scope>NUCLEOTIDE SEQUENCE</scope>
</reference>
<dbReference type="PROSITE" id="PS51294">
    <property type="entry name" value="HTH_MYB"/>
    <property type="match status" value="1"/>
</dbReference>
<accession>A0A6B9QVA2</accession>
<evidence type="ECO:0000313" key="2">
    <source>
        <dbReference type="EMBL" id="QHG11498.1"/>
    </source>
</evidence>
<dbReference type="InterPro" id="IPR001005">
    <property type="entry name" value="SANT/Myb"/>
</dbReference>
<dbReference type="CDD" id="cd00167">
    <property type="entry name" value="SANT"/>
    <property type="match status" value="1"/>
</dbReference>
<organism evidence="2">
    <name type="scientific">Taxus chinensis</name>
    <name type="common">Chinese yew</name>
    <name type="synonym">Taxus wallichiana var. chinensis</name>
    <dbReference type="NCBI Taxonomy" id="29808"/>
    <lineage>
        <taxon>Eukaryota</taxon>
        <taxon>Viridiplantae</taxon>
        <taxon>Streptophyta</taxon>
        <taxon>Embryophyta</taxon>
        <taxon>Tracheophyta</taxon>
        <taxon>Spermatophyta</taxon>
        <taxon>Pinopsida</taxon>
        <taxon>Pinidae</taxon>
        <taxon>Conifers II</taxon>
        <taxon>Cupressales</taxon>
        <taxon>Taxaceae</taxon>
        <taxon>Taxus</taxon>
    </lineage>
</organism>
<sequence>MIARLFPGRTDNAVKNHWHVIMARKFRERSRIFGKRKSCNLIRKVTATTRNSADHIEQTSIADRYPRRKPHGIMFDPFSIETHCSRSTTKPILDNSQGKALPAEGEDYFNRMMSKYNVQSIKHFTDVWPPQFPLRTSASSWPTIFSSFVISKPPDSAQPERAGYIRPIGSDDRFKGHVKLAQVNDHHVSLFPHRNTDHECASKDKKGEDTSQAAINLSSSSSNISRTGGLLGVNNTHTYDCASLRKMKLAPFNHAYNRINEKPVENKESDAHQTECADLTKRRMDVELSWCDSIERKHEEQGGCKVTANAPFIDFLGVGTS</sequence>
<proteinExistence type="evidence at transcript level"/>
<dbReference type="AlphaFoldDB" id="A0A6B9QVA2"/>
<feature type="domain" description="HTH myb-type" evidence="1">
    <location>
        <begin position="1"/>
        <end position="26"/>
    </location>
</feature>
<dbReference type="InterPro" id="IPR017930">
    <property type="entry name" value="Myb_dom"/>
</dbReference>
<evidence type="ECO:0000259" key="1">
    <source>
        <dbReference type="PROSITE" id="PS51294"/>
    </source>
</evidence>
<dbReference type="Gene3D" id="1.10.10.60">
    <property type="entry name" value="Homeodomain-like"/>
    <property type="match status" value="1"/>
</dbReference>
<name>A0A6B9QVA2_TAXCH</name>
<dbReference type="EMBL" id="MN906745">
    <property type="protein sequence ID" value="QHG11498.1"/>
    <property type="molecule type" value="mRNA"/>
</dbReference>
<protein>
    <submittedName>
        <fullName evidence="2">R2R3-MYB transcription factor 70</fullName>
    </submittedName>
</protein>